<protein>
    <submittedName>
        <fullName evidence="2">Metallo-dependent phosphatase</fullName>
    </submittedName>
</protein>
<dbReference type="GO" id="GO:0016788">
    <property type="term" value="F:hydrolase activity, acting on ester bonds"/>
    <property type="evidence" value="ECO:0007669"/>
    <property type="project" value="TreeGrafter"/>
</dbReference>
<dbReference type="AlphaFoldDB" id="A0A9P4QRX0"/>
<dbReference type="SUPFAM" id="SSF56300">
    <property type="entry name" value="Metallo-dependent phosphatases"/>
    <property type="match status" value="1"/>
</dbReference>
<dbReference type="EMBL" id="ML996173">
    <property type="protein sequence ID" value="KAF2732693.1"/>
    <property type="molecule type" value="Genomic_DNA"/>
</dbReference>
<evidence type="ECO:0000313" key="2">
    <source>
        <dbReference type="EMBL" id="KAF2732693.1"/>
    </source>
</evidence>
<comment type="caution">
    <text evidence="2">The sequence shown here is derived from an EMBL/GenBank/DDBJ whole genome shotgun (WGS) entry which is preliminary data.</text>
</comment>
<dbReference type="InterPro" id="IPR004843">
    <property type="entry name" value="Calcineurin-like_PHP"/>
</dbReference>
<dbReference type="PANTHER" id="PTHR32440:SF11">
    <property type="entry name" value="METALLOPHOSPHOESTERASE DOMAIN-CONTAINING PROTEIN"/>
    <property type="match status" value="1"/>
</dbReference>
<accession>A0A9P4QRX0</accession>
<dbReference type="InterPro" id="IPR029052">
    <property type="entry name" value="Metallo-depent_PP-like"/>
</dbReference>
<dbReference type="OrthoDB" id="783096at2759"/>
<feature type="domain" description="Calcineurin-like phosphoesterase" evidence="1">
    <location>
        <begin position="45"/>
        <end position="307"/>
    </location>
</feature>
<evidence type="ECO:0000259" key="1">
    <source>
        <dbReference type="Pfam" id="PF00149"/>
    </source>
</evidence>
<name>A0A9P4QRX0_9PLEO</name>
<evidence type="ECO:0000313" key="3">
    <source>
        <dbReference type="Proteomes" id="UP000799444"/>
    </source>
</evidence>
<sequence>MAPAIHALPLLEAKDTDSAAVAPSNHASTCSDQGPRCFNSNGEYKITVFNDLHFGERELVLFLVIKDTKTLGLMGMTLDKEKPNLVVLNGDIVSNDQVSAENEKNQLEIALGPLLHRNQAWASTYGNHDPSKTVSTRTMLEFEQQLGGKNCWTKNNMVEGEENDVGTSNYYLLVNSSFGLQPKMILWFFDRRGGKQFDNGGPMDNWVHQNVVDWFNAQKKKLKDKYGRAIPSLAFVHIPIFALYKFAKNGVDPDRYPGFHDRHEGWRPQGLDCVDNDCTYGGHDSAFVNALIHTDGHKAVFSGHQHSEDWCMKWDEPVFGVDPSTGHGVIFCLGGHSGFGGYGAWTRSSRQISIDTDSLGRVKTVETYVLLEDGTRAASVKLNNTYGQDKYPEVPLTWDPEGG</sequence>
<dbReference type="Pfam" id="PF00149">
    <property type="entry name" value="Metallophos"/>
    <property type="match status" value="1"/>
</dbReference>
<dbReference type="GO" id="GO:0005737">
    <property type="term" value="C:cytoplasm"/>
    <property type="evidence" value="ECO:0007669"/>
    <property type="project" value="TreeGrafter"/>
</dbReference>
<reference evidence="2" key="1">
    <citation type="journal article" date="2020" name="Stud. Mycol.">
        <title>101 Dothideomycetes genomes: a test case for predicting lifestyles and emergence of pathogens.</title>
        <authorList>
            <person name="Haridas S."/>
            <person name="Albert R."/>
            <person name="Binder M."/>
            <person name="Bloem J."/>
            <person name="Labutti K."/>
            <person name="Salamov A."/>
            <person name="Andreopoulos B."/>
            <person name="Baker S."/>
            <person name="Barry K."/>
            <person name="Bills G."/>
            <person name="Bluhm B."/>
            <person name="Cannon C."/>
            <person name="Castanera R."/>
            <person name="Culley D."/>
            <person name="Daum C."/>
            <person name="Ezra D."/>
            <person name="Gonzalez J."/>
            <person name="Henrissat B."/>
            <person name="Kuo A."/>
            <person name="Liang C."/>
            <person name="Lipzen A."/>
            <person name="Lutzoni F."/>
            <person name="Magnuson J."/>
            <person name="Mondo S."/>
            <person name="Nolan M."/>
            <person name="Ohm R."/>
            <person name="Pangilinan J."/>
            <person name="Park H.-J."/>
            <person name="Ramirez L."/>
            <person name="Alfaro M."/>
            <person name="Sun H."/>
            <person name="Tritt A."/>
            <person name="Yoshinaga Y."/>
            <person name="Zwiers L.-H."/>
            <person name="Turgeon B."/>
            <person name="Goodwin S."/>
            <person name="Spatafora J."/>
            <person name="Crous P."/>
            <person name="Grigoriev I."/>
        </authorList>
    </citation>
    <scope>NUCLEOTIDE SEQUENCE</scope>
    <source>
        <strain evidence="2">CBS 125425</strain>
    </source>
</reference>
<organism evidence="2 3">
    <name type="scientific">Polyplosphaeria fusca</name>
    <dbReference type="NCBI Taxonomy" id="682080"/>
    <lineage>
        <taxon>Eukaryota</taxon>
        <taxon>Fungi</taxon>
        <taxon>Dikarya</taxon>
        <taxon>Ascomycota</taxon>
        <taxon>Pezizomycotina</taxon>
        <taxon>Dothideomycetes</taxon>
        <taxon>Pleosporomycetidae</taxon>
        <taxon>Pleosporales</taxon>
        <taxon>Tetraplosphaeriaceae</taxon>
        <taxon>Polyplosphaeria</taxon>
    </lineage>
</organism>
<gene>
    <name evidence="2" type="ORF">EJ04DRAFT_607461</name>
</gene>
<dbReference type="Proteomes" id="UP000799444">
    <property type="component" value="Unassembled WGS sequence"/>
</dbReference>
<dbReference type="Gene3D" id="3.60.21.10">
    <property type="match status" value="1"/>
</dbReference>
<dbReference type="CDD" id="cd07383">
    <property type="entry name" value="MPP_Dcr2"/>
    <property type="match status" value="1"/>
</dbReference>
<dbReference type="PANTHER" id="PTHR32440">
    <property type="entry name" value="PHOSPHATASE DCR2-RELATED-RELATED"/>
    <property type="match status" value="1"/>
</dbReference>
<proteinExistence type="predicted"/>
<keyword evidence="3" id="KW-1185">Reference proteome</keyword>